<dbReference type="KEGG" id="ppan:ESD82_04960"/>
<evidence type="ECO:0000313" key="2">
    <source>
        <dbReference type="EMBL" id="QFG35527.1"/>
    </source>
</evidence>
<sequence length="260" mass="29043">MQQMTRPLHNEGHAVNVTRSRRLMRLMRLMPIRRKPAASRPAPGRKTYPLGGARVEQPDQVGCAGIADLPMRRGCLCPVAVMDRFPRKLLAWRISNTPAADFCVAHPHLDGWQGRCLDTVFIERLRRSLMHECAYPHAWETGAQARAGAGRWIAFCSHQSGLAPPMADSRPPRSASTRAKPTGRAGEQLKSPQSPPNDRGVAQRAARCPKPAAGFRRWRNVADRSGFGIDHPMRNCSLCNRQQIAGANRCSRYRAAWRFP</sequence>
<dbReference type="EMBL" id="CP044423">
    <property type="protein sequence ID" value="QFG35527.1"/>
    <property type="molecule type" value="Genomic_DNA"/>
</dbReference>
<dbReference type="InterPro" id="IPR012337">
    <property type="entry name" value="RNaseH-like_sf"/>
</dbReference>
<dbReference type="RefSeq" id="WP_151208810.1">
    <property type="nucleotide sequence ID" value="NZ_CP044423.1"/>
</dbReference>
<gene>
    <name evidence="2" type="ORF">ESD82_04960</name>
</gene>
<evidence type="ECO:0000313" key="3">
    <source>
        <dbReference type="Proteomes" id="UP000326453"/>
    </source>
</evidence>
<evidence type="ECO:0008006" key="4">
    <source>
        <dbReference type="Google" id="ProtNLM"/>
    </source>
</evidence>
<proteinExistence type="predicted"/>
<name>A0AAE6NUU8_PARPN</name>
<accession>A0AAE6NUU8</accession>
<dbReference type="GeneID" id="51369902"/>
<evidence type="ECO:0000256" key="1">
    <source>
        <dbReference type="SAM" id="MobiDB-lite"/>
    </source>
</evidence>
<dbReference type="AlphaFoldDB" id="A0AAE6NUU8"/>
<protein>
    <recommendedName>
        <fullName evidence="4">Transposase</fullName>
    </recommendedName>
</protein>
<organism evidence="2 3">
    <name type="scientific">Paracoccus pantotrophus</name>
    <name type="common">Thiosphaera pantotropha</name>
    <dbReference type="NCBI Taxonomy" id="82367"/>
    <lineage>
        <taxon>Bacteria</taxon>
        <taxon>Pseudomonadati</taxon>
        <taxon>Pseudomonadota</taxon>
        <taxon>Alphaproteobacteria</taxon>
        <taxon>Rhodobacterales</taxon>
        <taxon>Paracoccaceae</taxon>
        <taxon>Paracoccus</taxon>
    </lineage>
</organism>
<dbReference type="Proteomes" id="UP000326453">
    <property type="component" value="Chromosome 2"/>
</dbReference>
<dbReference type="SUPFAM" id="SSF53098">
    <property type="entry name" value="Ribonuclease H-like"/>
    <property type="match status" value="1"/>
</dbReference>
<feature type="region of interest" description="Disordered" evidence="1">
    <location>
        <begin position="163"/>
        <end position="210"/>
    </location>
</feature>
<reference evidence="2 3" key="1">
    <citation type="submission" date="2019-01" db="EMBL/GenBank/DDBJ databases">
        <title>Complete Genome Sequence and Annotation of the Paracoccus pantotrophus type strain DSM 2944.</title>
        <authorList>
            <person name="Bockwoldt J.A."/>
            <person name="Zimmermann M."/>
            <person name="Tiso T."/>
            <person name="Blank L.M."/>
        </authorList>
    </citation>
    <scope>NUCLEOTIDE SEQUENCE [LARGE SCALE GENOMIC DNA]</scope>
    <source>
        <strain evidence="2 3">DSM 2944</strain>
    </source>
</reference>